<evidence type="ECO:0000313" key="1">
    <source>
        <dbReference type="EMBL" id="KAL5103515.1"/>
    </source>
</evidence>
<name>A0ABR4Q1H3_9CEST</name>
<dbReference type="Proteomes" id="UP001651158">
    <property type="component" value="Unassembled WGS sequence"/>
</dbReference>
<proteinExistence type="predicted"/>
<sequence length="142" mass="15727">MFHTTAQLHRSTAAALRQCVTVPLRHCVTVPLHYPTTAFVAMRIEAQLVQVADAHHPLLTTTHTTLLKRCYESNELSLMAHCQDRIADVRVSVEHGLFTMLEVLVCPAATQPLHTAPSIAVTEETQNEAVTLPPCWCNLLPI</sequence>
<reference evidence="1 2" key="1">
    <citation type="journal article" date="2022" name="Front. Cell. Infect. Microbiol.">
        <title>The Genomes of Two Strains of Taenia crassiceps the Animal Model for the Study of Human Cysticercosis.</title>
        <authorList>
            <person name="Bobes R.J."/>
            <person name="Estrada K."/>
            <person name="Rios-Valencia D.G."/>
            <person name="Calderon-Gallegos A."/>
            <person name="de la Torre P."/>
            <person name="Carrero J.C."/>
            <person name="Sanchez-Flores A."/>
            <person name="Laclette J.P."/>
        </authorList>
    </citation>
    <scope>NUCLEOTIDE SEQUENCE [LARGE SCALE GENOMIC DNA]</scope>
    <source>
        <strain evidence="1">WFUcys</strain>
    </source>
</reference>
<accession>A0ABR4Q1H3</accession>
<organism evidence="1 2">
    <name type="scientific">Taenia crassiceps</name>
    <dbReference type="NCBI Taxonomy" id="6207"/>
    <lineage>
        <taxon>Eukaryota</taxon>
        <taxon>Metazoa</taxon>
        <taxon>Spiralia</taxon>
        <taxon>Lophotrochozoa</taxon>
        <taxon>Platyhelminthes</taxon>
        <taxon>Cestoda</taxon>
        <taxon>Eucestoda</taxon>
        <taxon>Cyclophyllidea</taxon>
        <taxon>Taeniidae</taxon>
        <taxon>Taenia</taxon>
    </lineage>
</organism>
<protein>
    <submittedName>
        <fullName evidence="1">Uncharacterized protein</fullName>
    </submittedName>
</protein>
<dbReference type="EMBL" id="JAKROA010000017">
    <property type="protein sequence ID" value="KAL5103515.1"/>
    <property type="molecule type" value="Genomic_DNA"/>
</dbReference>
<comment type="caution">
    <text evidence="1">The sequence shown here is derived from an EMBL/GenBank/DDBJ whole genome shotgun (WGS) entry which is preliminary data.</text>
</comment>
<gene>
    <name evidence="1" type="ORF">TcWFU_003706</name>
</gene>
<evidence type="ECO:0000313" key="2">
    <source>
        <dbReference type="Proteomes" id="UP001651158"/>
    </source>
</evidence>
<keyword evidence="2" id="KW-1185">Reference proteome</keyword>